<evidence type="ECO:0000256" key="1">
    <source>
        <dbReference type="SAM" id="Phobius"/>
    </source>
</evidence>
<dbReference type="InterPro" id="IPR006976">
    <property type="entry name" value="VanZ-like"/>
</dbReference>
<keyword evidence="1" id="KW-0472">Membrane</keyword>
<keyword evidence="1" id="KW-1133">Transmembrane helix</keyword>
<evidence type="ECO:0000313" key="3">
    <source>
        <dbReference type="EMBL" id="BDD11303.1"/>
    </source>
</evidence>
<evidence type="ECO:0000259" key="2">
    <source>
        <dbReference type="Pfam" id="PF04892"/>
    </source>
</evidence>
<reference evidence="3 4" key="1">
    <citation type="submission" date="2021-12" db="EMBL/GenBank/DDBJ databases">
        <title>Genome sequencing of bacteria with rrn-lacking chromosome and rrn-plasmid.</title>
        <authorList>
            <person name="Anda M."/>
            <person name="Iwasaki W."/>
        </authorList>
    </citation>
    <scope>NUCLEOTIDE SEQUENCE [LARGE SCALE GENOMIC DNA]</scope>
    <source>
        <strain evidence="3 4">DSM 100852</strain>
    </source>
</reference>
<feature type="transmembrane region" description="Helical" evidence="1">
    <location>
        <begin position="71"/>
        <end position="91"/>
    </location>
</feature>
<feature type="transmembrane region" description="Helical" evidence="1">
    <location>
        <begin position="42"/>
        <end position="59"/>
    </location>
</feature>
<dbReference type="Pfam" id="PF04892">
    <property type="entry name" value="VanZ"/>
    <property type="match status" value="1"/>
</dbReference>
<keyword evidence="1" id="KW-0812">Transmembrane</keyword>
<dbReference type="KEGG" id="fax:FUAX_37350"/>
<sequence length="123" mass="14085">MFFRYNLYTIIWALVILLLTMLPGEHFPRPMKLDFFQFDKVAHAGIFCVLTMLMIVGFKKQGKYQVLRYRAIPYTVGITLAYGLAIELLQSAVPGRGFEYLDLLANALGVLIGCVAFRLIYRI</sequence>
<feature type="transmembrane region" description="Helical" evidence="1">
    <location>
        <begin position="103"/>
        <end position="121"/>
    </location>
</feature>
<dbReference type="Proteomes" id="UP001348817">
    <property type="component" value="Chromosome"/>
</dbReference>
<evidence type="ECO:0000313" key="4">
    <source>
        <dbReference type="Proteomes" id="UP001348817"/>
    </source>
</evidence>
<keyword evidence="4" id="KW-1185">Reference proteome</keyword>
<feature type="domain" description="VanZ-like" evidence="2">
    <location>
        <begin position="35"/>
        <end position="120"/>
    </location>
</feature>
<proteinExistence type="predicted"/>
<name>A0AAU9D5M1_9BACT</name>
<dbReference type="NCBIfam" id="NF037970">
    <property type="entry name" value="vanZ_1"/>
    <property type="match status" value="1"/>
</dbReference>
<dbReference type="AlphaFoldDB" id="A0AAU9D5M1"/>
<dbReference type="PANTHER" id="PTHR28008:SF1">
    <property type="entry name" value="DOMAIN PROTEIN, PUTATIVE (AFU_ORTHOLOGUE AFUA_3G10980)-RELATED"/>
    <property type="match status" value="1"/>
</dbReference>
<accession>A0AAU9D5M1</accession>
<feature type="transmembrane region" description="Helical" evidence="1">
    <location>
        <begin position="5"/>
        <end position="22"/>
    </location>
</feature>
<dbReference type="EMBL" id="AP025314">
    <property type="protein sequence ID" value="BDD11303.1"/>
    <property type="molecule type" value="Genomic_DNA"/>
</dbReference>
<protein>
    <recommendedName>
        <fullName evidence="2">VanZ-like domain-containing protein</fullName>
    </recommendedName>
</protein>
<organism evidence="3 4">
    <name type="scientific">Fulvitalea axinellae</name>
    <dbReference type="NCBI Taxonomy" id="1182444"/>
    <lineage>
        <taxon>Bacteria</taxon>
        <taxon>Pseudomonadati</taxon>
        <taxon>Bacteroidota</taxon>
        <taxon>Cytophagia</taxon>
        <taxon>Cytophagales</taxon>
        <taxon>Persicobacteraceae</taxon>
        <taxon>Fulvitalea</taxon>
    </lineage>
</organism>
<dbReference type="RefSeq" id="WP_338392805.1">
    <property type="nucleotide sequence ID" value="NZ_AP025314.1"/>
</dbReference>
<dbReference type="PANTHER" id="PTHR28008">
    <property type="entry name" value="DOMAIN PROTEIN, PUTATIVE (AFU_ORTHOLOGUE AFUA_3G10980)-RELATED"/>
    <property type="match status" value="1"/>
</dbReference>
<gene>
    <name evidence="3" type="ORF">FUAX_37350</name>
</gene>